<comment type="caution">
    <text evidence="1">The sequence shown here is derived from an EMBL/GenBank/DDBJ whole genome shotgun (WGS) entry which is preliminary data.</text>
</comment>
<gene>
    <name evidence="1" type="ORF">Pgy4_13781</name>
</gene>
<feature type="non-terminal residue" evidence="1">
    <location>
        <position position="36"/>
    </location>
</feature>
<protein>
    <submittedName>
        <fullName evidence="1">Uncharacterized protein</fullName>
    </submittedName>
</protein>
<dbReference type="EMBL" id="ADWY01000612">
    <property type="protein sequence ID" value="EGH13174.1"/>
    <property type="molecule type" value="Genomic_DNA"/>
</dbReference>
<proteinExistence type="predicted"/>
<evidence type="ECO:0000313" key="1">
    <source>
        <dbReference type="EMBL" id="EGH13174.1"/>
    </source>
</evidence>
<organism evidence="1 2">
    <name type="scientific">Pseudomonas savastanoi pv. glycinea str. race 4</name>
    <dbReference type="NCBI Taxonomy" id="875330"/>
    <lineage>
        <taxon>Bacteria</taxon>
        <taxon>Pseudomonadati</taxon>
        <taxon>Pseudomonadota</taxon>
        <taxon>Gammaproteobacteria</taxon>
        <taxon>Pseudomonadales</taxon>
        <taxon>Pseudomonadaceae</taxon>
        <taxon>Pseudomonas</taxon>
    </lineage>
</organism>
<name>F3C510_PSESG</name>
<sequence length="36" mass="3636">MAITAALPLSAKMSGSALLTQQTQGLQAVQVGLLHS</sequence>
<dbReference type="HOGENOM" id="CLU_3361554_0_0_6"/>
<dbReference type="AlphaFoldDB" id="F3C510"/>
<dbReference type="Proteomes" id="UP000005466">
    <property type="component" value="Unassembled WGS sequence"/>
</dbReference>
<accession>F3C510</accession>
<reference evidence="1 2" key="1">
    <citation type="journal article" date="2011" name="PLoS Pathog.">
        <title>Dynamic evolution of pathogenicity revealed by sequencing and comparative genomics of 19 Pseudomonas syringae isolates.</title>
        <authorList>
            <person name="Baltrus D.A."/>
            <person name="Nishimura M.T."/>
            <person name="Romanchuk A."/>
            <person name="Chang J.H."/>
            <person name="Mukhtar M.S."/>
            <person name="Cherkis K."/>
            <person name="Roach J."/>
            <person name="Grant S.R."/>
            <person name="Jones C.D."/>
            <person name="Dangl J.L."/>
        </authorList>
    </citation>
    <scope>NUCLEOTIDE SEQUENCE [LARGE SCALE GENOMIC DNA]</scope>
    <source>
        <strain evidence="2">race 4</strain>
    </source>
</reference>
<evidence type="ECO:0000313" key="2">
    <source>
        <dbReference type="Proteomes" id="UP000005466"/>
    </source>
</evidence>